<evidence type="ECO:0000256" key="2">
    <source>
        <dbReference type="ARBA" id="ARBA00009959"/>
    </source>
</evidence>
<keyword evidence="7 9" id="KW-0460">Magnesium</keyword>
<evidence type="ECO:0000313" key="10">
    <source>
        <dbReference type="EMBL" id="SHK52320.1"/>
    </source>
</evidence>
<reference evidence="11" key="1">
    <citation type="submission" date="2016-11" db="EMBL/GenBank/DDBJ databases">
        <authorList>
            <person name="Varghese N."/>
            <person name="Submissions S."/>
        </authorList>
    </citation>
    <scope>NUCLEOTIDE SEQUENCE [LARGE SCALE GENOMIC DNA]</scope>
    <source>
        <strain evidence="11">DSM 16219</strain>
    </source>
</reference>
<proteinExistence type="inferred from homology"/>
<dbReference type="SUPFAM" id="SSF143430">
    <property type="entry name" value="TTP0101/SSO1404-like"/>
    <property type="match status" value="1"/>
</dbReference>
<comment type="function">
    <text evidence="9">CRISPR (clustered regularly interspaced short palindromic repeat), is an adaptive immune system that provides protection against mobile genetic elements (viruses, transposable elements and conjugative plasmids). CRISPR clusters contain sequences complementary to antecedent mobile elements and target invading nucleic acids. CRISPR clusters are transcribed and processed into CRISPR RNA (crRNA). Functions as a ssRNA-specific endoribonuclease. Involved in the integration of spacer DNA into the CRISPR cassette.</text>
</comment>
<dbReference type="AlphaFoldDB" id="A0A1M6T5U6"/>
<evidence type="ECO:0000256" key="3">
    <source>
        <dbReference type="ARBA" id="ARBA00022722"/>
    </source>
</evidence>
<organism evidence="10 11">
    <name type="scientific">Desulfatibacillum alkenivorans DSM 16219</name>
    <dbReference type="NCBI Taxonomy" id="1121393"/>
    <lineage>
        <taxon>Bacteria</taxon>
        <taxon>Pseudomonadati</taxon>
        <taxon>Thermodesulfobacteriota</taxon>
        <taxon>Desulfobacteria</taxon>
        <taxon>Desulfobacterales</taxon>
        <taxon>Desulfatibacillaceae</taxon>
        <taxon>Desulfatibacillum</taxon>
    </lineage>
</organism>
<evidence type="ECO:0000256" key="5">
    <source>
        <dbReference type="ARBA" id="ARBA00022759"/>
    </source>
</evidence>
<keyword evidence="3 9" id="KW-0540">Nuclease</keyword>
<evidence type="ECO:0000256" key="1">
    <source>
        <dbReference type="ARBA" id="ARBA00001946"/>
    </source>
</evidence>
<keyword evidence="11" id="KW-1185">Reference proteome</keyword>
<dbReference type="GO" id="GO:0004521">
    <property type="term" value="F:RNA endonuclease activity"/>
    <property type="evidence" value="ECO:0007669"/>
    <property type="project" value="InterPro"/>
</dbReference>
<comment type="similarity">
    <text evidence="2 9">Belongs to the CRISPR-associated endoribonuclease Cas2 protein family.</text>
</comment>
<dbReference type="OrthoDB" id="9798176at2"/>
<evidence type="ECO:0000256" key="6">
    <source>
        <dbReference type="ARBA" id="ARBA00022801"/>
    </source>
</evidence>
<dbReference type="CDD" id="cd09725">
    <property type="entry name" value="Cas2_I_II_III"/>
    <property type="match status" value="1"/>
</dbReference>
<keyword evidence="8 9" id="KW-0051">Antiviral defense</keyword>
<comment type="cofactor">
    <cofactor evidence="1 9">
        <name>Mg(2+)</name>
        <dbReference type="ChEBI" id="CHEBI:18420"/>
    </cofactor>
</comment>
<dbReference type="GO" id="GO:0043571">
    <property type="term" value="P:maintenance of CRISPR repeat elements"/>
    <property type="evidence" value="ECO:0007669"/>
    <property type="project" value="UniProtKB-UniRule"/>
</dbReference>
<dbReference type="PANTHER" id="PTHR34405">
    <property type="entry name" value="CRISPR-ASSOCIATED ENDORIBONUCLEASE CAS2"/>
    <property type="match status" value="1"/>
</dbReference>
<dbReference type="GO" id="GO:0046872">
    <property type="term" value="F:metal ion binding"/>
    <property type="evidence" value="ECO:0007669"/>
    <property type="project" value="UniProtKB-UniRule"/>
</dbReference>
<accession>A0A1M6T5U6</accession>
<gene>
    <name evidence="9" type="primary">cas2</name>
    <name evidence="10" type="ORF">SAMN02745216_03608</name>
</gene>
<dbReference type="GO" id="GO:0016787">
    <property type="term" value="F:hydrolase activity"/>
    <property type="evidence" value="ECO:0007669"/>
    <property type="project" value="UniProtKB-KW"/>
</dbReference>
<dbReference type="EMBL" id="FQZU01000026">
    <property type="protein sequence ID" value="SHK52320.1"/>
    <property type="molecule type" value="Genomic_DNA"/>
</dbReference>
<name>A0A1M6T5U6_9BACT</name>
<keyword evidence="4 9" id="KW-0479">Metal-binding</keyword>
<dbReference type="InterPro" id="IPR021127">
    <property type="entry name" value="CRISPR_associated_Cas2"/>
</dbReference>
<dbReference type="PANTHER" id="PTHR34405:SF3">
    <property type="entry name" value="CRISPR-ASSOCIATED ENDORIBONUCLEASE CAS2 3"/>
    <property type="match status" value="1"/>
</dbReference>
<sequence>MFVIMTYDVEAKRTNKFRKLLRKYLSHTQYSVFTGDLPEAALLELRNKIHEIIMPGDRVTEITAENRHNVNVVHLLGQKPKNGAVKGKVLATKDASHKSDYQVL</sequence>
<dbReference type="Pfam" id="PF09827">
    <property type="entry name" value="CRISPR_Cas2"/>
    <property type="match status" value="1"/>
</dbReference>
<dbReference type="STRING" id="1121393.SAMN02745216_03608"/>
<evidence type="ECO:0000256" key="4">
    <source>
        <dbReference type="ARBA" id="ARBA00022723"/>
    </source>
</evidence>
<evidence type="ECO:0000256" key="8">
    <source>
        <dbReference type="ARBA" id="ARBA00023118"/>
    </source>
</evidence>
<dbReference type="NCBIfam" id="TIGR01573">
    <property type="entry name" value="cas2"/>
    <property type="match status" value="1"/>
</dbReference>
<keyword evidence="6 9" id="KW-0378">Hydrolase</keyword>
<evidence type="ECO:0000313" key="11">
    <source>
        <dbReference type="Proteomes" id="UP000183994"/>
    </source>
</evidence>
<dbReference type="EC" id="3.1.-.-" evidence="9"/>
<dbReference type="Proteomes" id="UP000183994">
    <property type="component" value="Unassembled WGS sequence"/>
</dbReference>
<evidence type="ECO:0000256" key="7">
    <source>
        <dbReference type="ARBA" id="ARBA00022842"/>
    </source>
</evidence>
<comment type="subunit">
    <text evidence="9">Homodimer, forms a heterotetramer with a Cas1 homodimer.</text>
</comment>
<evidence type="ECO:0000256" key="9">
    <source>
        <dbReference type="HAMAP-Rule" id="MF_01471"/>
    </source>
</evidence>
<dbReference type="HAMAP" id="MF_01471">
    <property type="entry name" value="Cas2"/>
    <property type="match status" value="1"/>
</dbReference>
<feature type="binding site" evidence="9">
    <location>
        <position position="8"/>
    </location>
    <ligand>
        <name>Mg(2+)</name>
        <dbReference type="ChEBI" id="CHEBI:18420"/>
        <note>catalytic</note>
    </ligand>
</feature>
<dbReference type="Gene3D" id="3.30.70.240">
    <property type="match status" value="1"/>
</dbReference>
<dbReference type="InterPro" id="IPR019199">
    <property type="entry name" value="Virulence_VapD/CRISPR_Cas2"/>
</dbReference>
<protein>
    <recommendedName>
        <fullName evidence="9">CRISPR-associated endoribonuclease Cas2</fullName>
        <ecNumber evidence="9">3.1.-.-</ecNumber>
    </recommendedName>
</protein>
<dbReference type="GO" id="GO:0051607">
    <property type="term" value="P:defense response to virus"/>
    <property type="evidence" value="ECO:0007669"/>
    <property type="project" value="UniProtKB-UniRule"/>
</dbReference>
<dbReference type="RefSeq" id="WP_073477646.1">
    <property type="nucleotide sequence ID" value="NZ_FQZU01000026.1"/>
</dbReference>
<keyword evidence="5 9" id="KW-0255">Endonuclease</keyword>